<evidence type="ECO:0000256" key="3">
    <source>
        <dbReference type="ARBA" id="ARBA00022729"/>
    </source>
</evidence>
<sequence>MRDITWCMGIMLCLSICLFGKSHSGNALTQSRQRRAPADDSKKCSYTFLVPQQKITGPICASATGPEPDKDRVTRIDIADVREVLSKQRREIEMLQLVADVDGNLVNEMKLLRKESRNMNSRVTQLYMQLLHEIIRKRDNSLELAQLENRVLNVTTEMLRLASRYKELELRFAGLAATVNNQSVLIAALEDRCLRGYGRQDLPAVPPLVQVVPESIPANNNRFTNEIQRDNNNRAFPRGSRMDAPTPDPLGIPPPPQGTLTSDDTVLFEGPPGPKLRKRPLPLSADVCCSKLPGTMPVCMSSMVVIHGQALKVKRKKKNERKITKGSGSHTRPELVSGHGNFIRTEQGPFRDCFQVRQAGHSTSGMYLLKAEGNDRLIQAWCEHKLDNGGWTVIQRRKDGSVNFFRNWENYKKGFGNIDGEHWLGLENIYNLAKQGDYKLLVELEDWVGKKVYAEYSSFHLESESEAFRLRLGTYQGNAGDSLTSHNGKPFTTLDRDKDAFTGNCAHFHKGGWWYNACGQTNLNGVWYSGGVYRSKFQDGIFWAEYGGGFYSLKSVRMMIRPID</sequence>
<evidence type="ECO:0000313" key="10">
    <source>
        <dbReference type="EMBL" id="KAI2651824.1"/>
    </source>
</evidence>
<evidence type="ECO:0000256" key="7">
    <source>
        <dbReference type="SAM" id="MobiDB-lite"/>
    </source>
</evidence>
<keyword evidence="6" id="KW-0325">Glycoprotein</keyword>
<reference evidence="10 11" key="1">
    <citation type="submission" date="2022-01" db="EMBL/GenBank/DDBJ databases">
        <title>A high-quality chromosome-level genome assembly of rohu carp, Labeo rohita.</title>
        <authorList>
            <person name="Arick M.A. II"/>
            <person name="Hsu C.-Y."/>
            <person name="Magbanua Z."/>
            <person name="Pechanova O."/>
            <person name="Grover C."/>
            <person name="Miller E."/>
            <person name="Thrash A."/>
            <person name="Ezzel L."/>
            <person name="Alam S."/>
            <person name="Benzie J."/>
            <person name="Hamilton M."/>
            <person name="Karsi A."/>
            <person name="Lawrence M.L."/>
            <person name="Peterson D.G."/>
        </authorList>
    </citation>
    <scope>NUCLEOTIDE SEQUENCE [LARGE SCALE GENOMIC DNA]</scope>
    <source>
        <strain evidence="11">BAU-BD-2019</strain>
        <tissue evidence="10">Blood</tissue>
    </source>
</reference>
<evidence type="ECO:0000256" key="5">
    <source>
        <dbReference type="ARBA" id="ARBA00023157"/>
    </source>
</evidence>
<comment type="subcellular location">
    <subcellularLocation>
        <location evidence="1">Secreted</location>
    </subcellularLocation>
</comment>
<feature type="domain" description="Fibrinogen C-terminal" evidence="9">
    <location>
        <begin position="344"/>
        <end position="564"/>
    </location>
</feature>
<dbReference type="EMBL" id="JACTAM010000020">
    <property type="protein sequence ID" value="KAI2651824.1"/>
    <property type="molecule type" value="Genomic_DNA"/>
</dbReference>
<keyword evidence="2" id="KW-0964">Secreted</keyword>
<evidence type="ECO:0000313" key="11">
    <source>
        <dbReference type="Proteomes" id="UP000830375"/>
    </source>
</evidence>
<dbReference type="Proteomes" id="UP000830375">
    <property type="component" value="Unassembled WGS sequence"/>
</dbReference>
<dbReference type="CDD" id="cd00087">
    <property type="entry name" value="FReD"/>
    <property type="match status" value="1"/>
</dbReference>
<dbReference type="InterPro" id="IPR002181">
    <property type="entry name" value="Fibrinogen_a/b/g_C_dom"/>
</dbReference>
<dbReference type="SMART" id="SM00186">
    <property type="entry name" value="FBG"/>
    <property type="match status" value="1"/>
</dbReference>
<dbReference type="Gene3D" id="3.90.215.10">
    <property type="entry name" value="Gamma Fibrinogen, chain A, domain 1"/>
    <property type="match status" value="1"/>
</dbReference>
<keyword evidence="3 8" id="KW-0732">Signal</keyword>
<feature type="region of interest" description="Disordered" evidence="7">
    <location>
        <begin position="230"/>
        <end position="276"/>
    </location>
</feature>
<dbReference type="PANTHER" id="PTHR47221">
    <property type="entry name" value="FIBRINOGEN ALPHA CHAIN"/>
    <property type="match status" value="1"/>
</dbReference>
<dbReference type="NCBIfam" id="NF040941">
    <property type="entry name" value="GGGWT_bact"/>
    <property type="match status" value="1"/>
</dbReference>
<evidence type="ECO:0000256" key="2">
    <source>
        <dbReference type="ARBA" id="ARBA00022525"/>
    </source>
</evidence>
<dbReference type="InterPro" id="IPR037579">
    <property type="entry name" value="FIB_ANG-like"/>
</dbReference>
<evidence type="ECO:0000256" key="8">
    <source>
        <dbReference type="SAM" id="SignalP"/>
    </source>
</evidence>
<feature type="chain" id="PRO_5045906959" evidence="8">
    <location>
        <begin position="25"/>
        <end position="564"/>
    </location>
</feature>
<dbReference type="SUPFAM" id="SSF56496">
    <property type="entry name" value="Fibrinogen C-terminal domain-like"/>
    <property type="match status" value="1"/>
</dbReference>
<feature type="signal peptide" evidence="8">
    <location>
        <begin position="1"/>
        <end position="24"/>
    </location>
</feature>
<name>A0ABQ8LN86_LABRO</name>
<dbReference type="Pfam" id="PF00147">
    <property type="entry name" value="Fibrinogen_C"/>
    <property type="match status" value="1"/>
</dbReference>
<evidence type="ECO:0000256" key="4">
    <source>
        <dbReference type="ARBA" id="ARBA00023054"/>
    </source>
</evidence>
<evidence type="ECO:0000256" key="6">
    <source>
        <dbReference type="ARBA" id="ARBA00023180"/>
    </source>
</evidence>
<dbReference type="InterPro" id="IPR014716">
    <property type="entry name" value="Fibrinogen_a/b/g_C_1"/>
</dbReference>
<gene>
    <name evidence="10" type="ORF">H4Q32_014580</name>
</gene>
<comment type="caution">
    <text evidence="10">The sequence shown here is derived from an EMBL/GenBank/DDBJ whole genome shotgun (WGS) entry which is preliminary data.</text>
</comment>
<keyword evidence="11" id="KW-1185">Reference proteome</keyword>
<keyword evidence="4" id="KW-0175">Coiled coil</keyword>
<dbReference type="PROSITE" id="PS51406">
    <property type="entry name" value="FIBRINOGEN_C_2"/>
    <property type="match status" value="1"/>
</dbReference>
<proteinExistence type="predicted"/>
<evidence type="ECO:0000256" key="1">
    <source>
        <dbReference type="ARBA" id="ARBA00004613"/>
    </source>
</evidence>
<accession>A0ABQ8LN86</accession>
<protein>
    <submittedName>
        <fullName evidence="10">Angiopoietin-related protein 1</fullName>
    </submittedName>
</protein>
<feature type="region of interest" description="Disordered" evidence="7">
    <location>
        <begin position="315"/>
        <end position="339"/>
    </location>
</feature>
<keyword evidence="5" id="KW-1015">Disulfide bond</keyword>
<feature type="compositionally biased region" description="Pro residues" evidence="7">
    <location>
        <begin position="246"/>
        <end position="257"/>
    </location>
</feature>
<evidence type="ECO:0000259" key="9">
    <source>
        <dbReference type="PROSITE" id="PS51406"/>
    </source>
</evidence>
<organism evidence="10 11">
    <name type="scientific">Labeo rohita</name>
    <name type="common">Indian major carp</name>
    <name type="synonym">Cyprinus rohita</name>
    <dbReference type="NCBI Taxonomy" id="84645"/>
    <lineage>
        <taxon>Eukaryota</taxon>
        <taxon>Metazoa</taxon>
        <taxon>Chordata</taxon>
        <taxon>Craniata</taxon>
        <taxon>Vertebrata</taxon>
        <taxon>Euteleostomi</taxon>
        <taxon>Actinopterygii</taxon>
        <taxon>Neopterygii</taxon>
        <taxon>Teleostei</taxon>
        <taxon>Ostariophysi</taxon>
        <taxon>Cypriniformes</taxon>
        <taxon>Cyprinidae</taxon>
        <taxon>Labeoninae</taxon>
        <taxon>Labeonini</taxon>
        <taxon>Labeo</taxon>
    </lineage>
</organism>
<dbReference type="InterPro" id="IPR036056">
    <property type="entry name" value="Fibrinogen-like_C"/>
</dbReference>
<dbReference type="PANTHER" id="PTHR47221:SF6">
    <property type="entry name" value="FIBRINOGEN ALPHA CHAIN"/>
    <property type="match status" value="1"/>
</dbReference>